<evidence type="ECO:0000259" key="1">
    <source>
        <dbReference type="Pfam" id="PF01863"/>
    </source>
</evidence>
<feature type="domain" description="YgjP-like metallopeptidase" evidence="1">
    <location>
        <begin position="54"/>
        <end position="250"/>
    </location>
</feature>
<protein>
    <submittedName>
        <fullName evidence="2">M48 family metallopeptidase</fullName>
    </submittedName>
</protein>
<dbReference type="InterPro" id="IPR053136">
    <property type="entry name" value="UTP_pyrophosphatase-like"/>
</dbReference>
<dbReference type="RefSeq" id="WP_102266555.1">
    <property type="nucleotide sequence ID" value="NZ_CALVCM010000003.1"/>
</dbReference>
<sequence>MKHGSGKKHWLCADSFFLDCFLEETRCRIVEGEKRIVETSKGLIEYQCVRKQVKNINMRIDAGGAVIVSANYFLAHQDIDRFVSEKADWICRKKQEINKRLSVQHMNTHALLFLGKERKVKYCKSGTLRYDSEYLYVPKKAKMDEETALEQALTELCRIIFADIAEVTYRRMKGQYVIAMPTIRIRKMRTRWGSCNPAAGRITLNRSLIHYPIDFIEYVILHEFAHLVVPNHSHDFYRLVGGFMPDYRQRIKLVKG</sequence>
<keyword evidence="3" id="KW-1185">Reference proteome</keyword>
<dbReference type="InterPro" id="IPR002725">
    <property type="entry name" value="YgjP-like_metallopeptidase"/>
</dbReference>
<reference evidence="2 3" key="1">
    <citation type="submission" date="2022-06" db="EMBL/GenBank/DDBJ databases">
        <title>Isolation of gut microbiota from human fecal samples.</title>
        <authorList>
            <person name="Pamer E.G."/>
            <person name="Barat B."/>
            <person name="Waligurski E."/>
            <person name="Medina S."/>
            <person name="Paddock L."/>
            <person name="Mostad J."/>
        </authorList>
    </citation>
    <scope>NUCLEOTIDE SEQUENCE [LARGE SCALE GENOMIC DNA]</scope>
    <source>
        <strain evidence="2 3">DFI.6.1</strain>
    </source>
</reference>
<organism evidence="2 3">
    <name type="scientific">Massilicoli timonensis</name>
    <dbReference type="NCBI Taxonomy" id="2015901"/>
    <lineage>
        <taxon>Bacteria</taxon>
        <taxon>Bacillati</taxon>
        <taxon>Bacillota</taxon>
        <taxon>Erysipelotrichia</taxon>
        <taxon>Erysipelotrichales</taxon>
        <taxon>Erysipelotrichaceae</taxon>
        <taxon>Massilicoli</taxon>
    </lineage>
</organism>
<evidence type="ECO:0000313" key="3">
    <source>
        <dbReference type="Proteomes" id="UP001524435"/>
    </source>
</evidence>
<dbReference type="Gene3D" id="3.30.2010.10">
    <property type="entry name" value="Metalloproteases ('zincins'), catalytic domain"/>
    <property type="match status" value="1"/>
</dbReference>
<dbReference type="PANTHER" id="PTHR30399:SF1">
    <property type="entry name" value="UTP PYROPHOSPHATASE"/>
    <property type="match status" value="1"/>
</dbReference>
<evidence type="ECO:0000313" key="2">
    <source>
        <dbReference type="EMBL" id="MCQ5121419.1"/>
    </source>
</evidence>
<dbReference type="Proteomes" id="UP001524435">
    <property type="component" value="Unassembled WGS sequence"/>
</dbReference>
<dbReference type="PANTHER" id="PTHR30399">
    <property type="entry name" value="UNCHARACTERIZED PROTEIN YGJP"/>
    <property type="match status" value="1"/>
</dbReference>
<dbReference type="EMBL" id="JANGCH010000004">
    <property type="protein sequence ID" value="MCQ5121419.1"/>
    <property type="molecule type" value="Genomic_DNA"/>
</dbReference>
<accession>A0ABT1SJP0</accession>
<proteinExistence type="predicted"/>
<comment type="caution">
    <text evidence="2">The sequence shown here is derived from an EMBL/GenBank/DDBJ whole genome shotgun (WGS) entry which is preliminary data.</text>
</comment>
<dbReference type="Pfam" id="PF01863">
    <property type="entry name" value="YgjP-like"/>
    <property type="match status" value="1"/>
</dbReference>
<gene>
    <name evidence="2" type="ORF">NE663_04000</name>
</gene>
<name>A0ABT1SJP0_9FIRM</name>
<dbReference type="CDD" id="cd07344">
    <property type="entry name" value="M48_yhfN_like"/>
    <property type="match status" value="1"/>
</dbReference>